<dbReference type="EMBL" id="CP119312">
    <property type="protein sequence ID" value="WEK06750.1"/>
    <property type="molecule type" value="Genomic_DNA"/>
</dbReference>
<protein>
    <submittedName>
        <fullName evidence="2">Phosphotransferase</fullName>
    </submittedName>
</protein>
<evidence type="ECO:0000313" key="2">
    <source>
        <dbReference type="EMBL" id="WEK06750.1"/>
    </source>
</evidence>
<dbReference type="Pfam" id="PF01636">
    <property type="entry name" value="APH"/>
    <property type="match status" value="1"/>
</dbReference>
<feature type="domain" description="Aminoglycoside phosphotransferase" evidence="1">
    <location>
        <begin position="16"/>
        <end position="198"/>
    </location>
</feature>
<accession>A0AAJ5VZI2</accession>
<dbReference type="Gene3D" id="3.90.1200.10">
    <property type="match status" value="1"/>
</dbReference>
<gene>
    <name evidence="2" type="ORF">P0Y65_07515</name>
</gene>
<dbReference type="Gene3D" id="3.30.200.20">
    <property type="entry name" value="Phosphorylase Kinase, domain 1"/>
    <property type="match status" value="1"/>
</dbReference>
<dbReference type="InterPro" id="IPR002575">
    <property type="entry name" value="Aminoglycoside_PTrfase"/>
</dbReference>
<evidence type="ECO:0000313" key="3">
    <source>
        <dbReference type="Proteomes" id="UP001217476"/>
    </source>
</evidence>
<proteinExistence type="predicted"/>
<dbReference type="InterPro" id="IPR011009">
    <property type="entry name" value="Kinase-like_dom_sf"/>
</dbReference>
<sequence>MGWEALKHWGADAVRIEKLTGGVANDVWSVSVNGRLAVGRLGRRSEADVGWEAALLVHLSQHGMTVPMPVPTTDGRLFFDGLMVMDYVEGKPPETDGDWARVAETLRQLHGLTRDWPQRPGWRGSLDLLQQDSGTRIDLAAMPPEGVARCRAAWARLAGRPTSVVHGDPNPRNIRITNDRVALIDWDEAHVDVSALDLDLPGNVAGFDATEQDIVQQASAAWEAAVCWKDDYAEKRLAEVRPVVA</sequence>
<reference evidence="2" key="1">
    <citation type="submission" date="2023-03" db="EMBL/GenBank/DDBJ databases">
        <title>Andean soil-derived lignocellulolytic bacterial consortium as a source of novel taxa and putative plastic-active enzymes.</title>
        <authorList>
            <person name="Diaz-Garcia L."/>
            <person name="Chuvochina M."/>
            <person name="Feuerriegel G."/>
            <person name="Bunk B."/>
            <person name="Sproer C."/>
            <person name="Streit W.R."/>
            <person name="Rodriguez L.M."/>
            <person name="Overmann J."/>
            <person name="Jimenez D.J."/>
        </authorList>
    </citation>
    <scope>NUCLEOTIDE SEQUENCE</scope>
    <source>
        <strain evidence="2">MAG 4196</strain>
    </source>
</reference>
<dbReference type="SUPFAM" id="SSF56112">
    <property type="entry name" value="Protein kinase-like (PK-like)"/>
    <property type="match status" value="1"/>
</dbReference>
<dbReference type="AlphaFoldDB" id="A0AAJ5VZI2"/>
<dbReference type="Proteomes" id="UP001217476">
    <property type="component" value="Chromosome"/>
</dbReference>
<evidence type="ECO:0000259" key="1">
    <source>
        <dbReference type="Pfam" id="PF01636"/>
    </source>
</evidence>
<name>A0AAJ5VZI2_9HYPH</name>
<organism evidence="2 3">
    <name type="scientific">Candidatus Devosia phytovorans</name>
    <dbReference type="NCBI Taxonomy" id="3121372"/>
    <lineage>
        <taxon>Bacteria</taxon>
        <taxon>Pseudomonadati</taxon>
        <taxon>Pseudomonadota</taxon>
        <taxon>Alphaproteobacteria</taxon>
        <taxon>Hyphomicrobiales</taxon>
        <taxon>Devosiaceae</taxon>
        <taxon>Devosia</taxon>
    </lineage>
</organism>